<gene>
    <name evidence="1" type="ORF">D915_002607</name>
</gene>
<accession>A0A4E0RXI5</accession>
<keyword evidence="2" id="KW-1185">Reference proteome</keyword>
<comment type="caution">
    <text evidence="1">The sequence shown here is derived from an EMBL/GenBank/DDBJ whole genome shotgun (WGS) entry which is preliminary data.</text>
</comment>
<proteinExistence type="predicted"/>
<evidence type="ECO:0000313" key="2">
    <source>
        <dbReference type="Proteomes" id="UP000230066"/>
    </source>
</evidence>
<reference evidence="1" key="1">
    <citation type="submission" date="2019-03" db="EMBL/GenBank/DDBJ databases">
        <title>Improved annotation for the trematode Fasciola hepatica.</title>
        <authorList>
            <person name="Choi Y.-J."/>
            <person name="Martin J."/>
            <person name="Mitreva M."/>
        </authorList>
    </citation>
    <scope>NUCLEOTIDE SEQUENCE [LARGE SCALE GENOMIC DNA]</scope>
</reference>
<evidence type="ECO:0000313" key="1">
    <source>
        <dbReference type="EMBL" id="THD26637.1"/>
    </source>
</evidence>
<name>A0A4E0RXI5_FASHE</name>
<organism evidence="1 2">
    <name type="scientific">Fasciola hepatica</name>
    <name type="common">Liver fluke</name>
    <dbReference type="NCBI Taxonomy" id="6192"/>
    <lineage>
        <taxon>Eukaryota</taxon>
        <taxon>Metazoa</taxon>
        <taxon>Spiralia</taxon>
        <taxon>Lophotrochozoa</taxon>
        <taxon>Platyhelminthes</taxon>
        <taxon>Trematoda</taxon>
        <taxon>Digenea</taxon>
        <taxon>Plagiorchiida</taxon>
        <taxon>Echinostomata</taxon>
        <taxon>Echinostomatoidea</taxon>
        <taxon>Fasciolidae</taxon>
        <taxon>Fasciola</taxon>
    </lineage>
</organism>
<sequence length="493" mass="56839">MRLMWNKVVHNTKEQICKLLFLANDHFWTTDQQEPVGITEPKRKRYLFVRSLPIHRTLSSQPLLEENTHGLVGHGLDNFTGSVSSEKSIHNEISSINDSSHVVRLKMHKKSKKVGRFQSRSKRPVIIHRSRTFVHRETLQKSKKCIQSPFCLAAYHQRWDDFELFMEIGSDVNQTQTYVFDQSTSKTVCLRFVSVIDLLLYYIQKKSMSDSTIKESLSMNIQHKSAVFPQLLTMLLNKGADIRLRTTLENDDPGGGIHINRLCEIFQLAGRQFSKTFSSERYLIDRDHQVDAAGIIRQLLQSGLDVPLCPKHIFNSLTTHNFIQDLYTVLLQGLEKRHTNSSSNRLPASLQSFVILWLNVVYSSSTCDHRCYSTLHQSKQNGYMLAYHHVFQQFCQPPRLFVLARRVVRQLIGTRWFFKTVTNSATTTCPNKNNGFDFGCINRSQAIHVWLSPLSETLRRAIAYLDAQDIRKELESVQIGDEIGDSYESSIEE</sequence>
<dbReference type="AlphaFoldDB" id="A0A4E0RXI5"/>
<dbReference type="Proteomes" id="UP000230066">
    <property type="component" value="Unassembled WGS sequence"/>
</dbReference>
<protein>
    <submittedName>
        <fullName evidence="1">Uncharacterized protein</fullName>
    </submittedName>
</protein>
<dbReference type="EMBL" id="JXXN02000676">
    <property type="protein sequence ID" value="THD26637.1"/>
    <property type="molecule type" value="Genomic_DNA"/>
</dbReference>